<evidence type="ECO:0000256" key="3">
    <source>
        <dbReference type="ARBA" id="ARBA00023295"/>
    </source>
</evidence>
<dbReference type="AlphaFoldDB" id="A0A6G0YD79"/>
<feature type="domain" description="Beta-galactosidase galactose-binding" evidence="7">
    <location>
        <begin position="484"/>
        <end position="540"/>
    </location>
</feature>
<dbReference type="Gene3D" id="2.60.120.260">
    <property type="entry name" value="Galactose-binding domain-like"/>
    <property type="match status" value="2"/>
</dbReference>
<keyword evidence="2" id="KW-0378">Hydrolase</keyword>
<feature type="domain" description="Beta-galactosidase 1-like first all-beta" evidence="6">
    <location>
        <begin position="350"/>
        <end position="463"/>
    </location>
</feature>
<reference evidence="8 9" key="1">
    <citation type="submission" date="2019-08" db="EMBL/GenBank/DDBJ databases">
        <title>Whole genome of Aphis craccivora.</title>
        <authorList>
            <person name="Voronova N.V."/>
            <person name="Shulinski R.S."/>
            <person name="Bandarenka Y.V."/>
            <person name="Zhorov D.G."/>
            <person name="Warner D."/>
        </authorList>
    </citation>
    <scope>NUCLEOTIDE SEQUENCE [LARGE SCALE GENOMIC DNA]</scope>
    <source>
        <strain evidence="8">180601</strain>
        <tissue evidence="8">Whole Body</tissue>
    </source>
</reference>
<evidence type="ECO:0000313" key="8">
    <source>
        <dbReference type="EMBL" id="KAF0753522.1"/>
    </source>
</evidence>
<dbReference type="InterPro" id="IPR017853">
    <property type="entry name" value="GH"/>
</dbReference>
<feature type="domain" description="Glycoside hydrolase 35 catalytic" evidence="5">
    <location>
        <begin position="20"/>
        <end position="303"/>
    </location>
</feature>
<feature type="non-terminal residue" evidence="8">
    <location>
        <position position="1"/>
    </location>
</feature>
<dbReference type="EMBL" id="VUJU01004705">
    <property type="protein sequence ID" value="KAF0753522.1"/>
    <property type="molecule type" value="Genomic_DNA"/>
</dbReference>
<feature type="domain" description="Glycoside hydrolase 35 catalytic" evidence="5">
    <location>
        <begin position="612"/>
        <end position="655"/>
    </location>
</feature>
<dbReference type="GO" id="GO:0004553">
    <property type="term" value="F:hydrolase activity, hydrolyzing O-glycosyl compounds"/>
    <property type="evidence" value="ECO:0007669"/>
    <property type="project" value="InterPro"/>
</dbReference>
<dbReference type="InterPro" id="IPR008979">
    <property type="entry name" value="Galactose-bd-like_sf"/>
</dbReference>
<evidence type="ECO:0000259" key="7">
    <source>
        <dbReference type="Pfam" id="PF21467"/>
    </source>
</evidence>
<dbReference type="SUPFAM" id="SSF51445">
    <property type="entry name" value="(Trans)glycosidases"/>
    <property type="match status" value="2"/>
</dbReference>
<dbReference type="PRINTS" id="PR00742">
    <property type="entry name" value="GLHYDRLASE35"/>
</dbReference>
<dbReference type="InterPro" id="IPR001944">
    <property type="entry name" value="Glycoside_Hdrlase_35"/>
</dbReference>
<proteinExistence type="inferred from homology"/>
<evidence type="ECO:0000259" key="5">
    <source>
        <dbReference type="Pfam" id="PF01301"/>
    </source>
</evidence>
<dbReference type="Pfam" id="PF21317">
    <property type="entry name" value="BetaGal_ABD_1"/>
    <property type="match status" value="1"/>
</dbReference>
<dbReference type="InterPro" id="IPR048912">
    <property type="entry name" value="BetaGal1-like_ABD1"/>
</dbReference>
<keyword evidence="3" id="KW-0326">Glycosidase</keyword>
<sequence length="692" mass="79663">YPYWLLLLSKYTNNNKIWQCSYIEWSLHEPYPGVYNFDDIADLEYFLKLVKDEGMYLLLRPGPYICAERDFGGFPFWLLNEVPKKRLRTNDPSYKHYVTKWFNILMPKIDPFLYGNGGNIIMVQVENEYGSYNACDQEYLLWLRDLYKSYVGYKALLYTTDGCGYSYFTCGAIPDVYATVDFGASINDVSQCFKYMRATQKRGPLVNSEYYVGWLAHWREPSPIVNSYDVVETMKNMLALNASINFYMFHGGTNFGFTSGANKYDKLKNSDYLPQLTSYDYDSPLNEAGDPTEKYFKIKKLLEETNFVVSNEISPVPAPKGDYGTFTMQPLISLFEKATQRIKPIESDVPLGFEIMGINTGFVMYETILTNEQKDNKFPVNLTISTIRDQATIFLDQVQVNIIPRKYENIPVSLNINSTVQKLSILIENQGRINYGSFMEDRKGIFEPVTLGNNVLGPWKMIPHPLNETSWLSTIEPQKNVVLPAFYKTQFTLPDNPLDTYLDVSGWKKGVAFVNGINVGRYWPSAGPQMTLYVPATFLISPPGLNTIVMLELEEVPENLSISLTDKPILFGPINILYLIKKRKPRNGIQSESKETLKIAERTFIVDYECNEFLKDGQVFRYISGSLHYFRIPKPYWKDRIQKVKAAGLNAISTYARSRKLVLQIFLIMQLNEIQPESIQTPKFILNCQKQD</sequence>
<evidence type="ECO:0000256" key="4">
    <source>
        <dbReference type="RuleBase" id="RU003679"/>
    </source>
</evidence>
<dbReference type="Proteomes" id="UP000478052">
    <property type="component" value="Unassembled WGS sequence"/>
</dbReference>
<accession>A0A6G0YD79</accession>
<evidence type="ECO:0000259" key="6">
    <source>
        <dbReference type="Pfam" id="PF21317"/>
    </source>
</evidence>
<dbReference type="InterPro" id="IPR048913">
    <property type="entry name" value="BetaGal_gal-bd"/>
</dbReference>
<dbReference type="Pfam" id="PF01301">
    <property type="entry name" value="Glyco_hydro_35"/>
    <property type="match status" value="2"/>
</dbReference>
<organism evidence="8 9">
    <name type="scientific">Aphis craccivora</name>
    <name type="common">Cowpea aphid</name>
    <dbReference type="NCBI Taxonomy" id="307492"/>
    <lineage>
        <taxon>Eukaryota</taxon>
        <taxon>Metazoa</taxon>
        <taxon>Ecdysozoa</taxon>
        <taxon>Arthropoda</taxon>
        <taxon>Hexapoda</taxon>
        <taxon>Insecta</taxon>
        <taxon>Pterygota</taxon>
        <taxon>Neoptera</taxon>
        <taxon>Paraneoptera</taxon>
        <taxon>Hemiptera</taxon>
        <taxon>Sternorrhyncha</taxon>
        <taxon>Aphidomorpha</taxon>
        <taxon>Aphidoidea</taxon>
        <taxon>Aphididae</taxon>
        <taxon>Aphidini</taxon>
        <taxon>Aphis</taxon>
        <taxon>Aphis</taxon>
    </lineage>
</organism>
<name>A0A6G0YD79_APHCR</name>
<dbReference type="PANTHER" id="PTHR23421">
    <property type="entry name" value="BETA-GALACTOSIDASE RELATED"/>
    <property type="match status" value="1"/>
</dbReference>
<protein>
    <submittedName>
        <fullName evidence="8">Beta-galactosidase-like</fullName>
    </submittedName>
</protein>
<evidence type="ECO:0000256" key="1">
    <source>
        <dbReference type="ARBA" id="ARBA00009809"/>
    </source>
</evidence>
<keyword evidence="9" id="KW-1185">Reference proteome</keyword>
<dbReference type="Pfam" id="PF21467">
    <property type="entry name" value="BetaGal_gal-bd"/>
    <property type="match status" value="1"/>
</dbReference>
<evidence type="ECO:0000256" key="2">
    <source>
        <dbReference type="ARBA" id="ARBA00022801"/>
    </source>
</evidence>
<dbReference type="InterPro" id="IPR031330">
    <property type="entry name" value="Gly_Hdrlase_35_cat"/>
</dbReference>
<dbReference type="SUPFAM" id="SSF49785">
    <property type="entry name" value="Galactose-binding domain-like"/>
    <property type="match status" value="1"/>
</dbReference>
<gene>
    <name evidence="8" type="ORF">FWK35_00022994</name>
</gene>
<comment type="caution">
    <text evidence="8">The sequence shown here is derived from an EMBL/GenBank/DDBJ whole genome shotgun (WGS) entry which is preliminary data.</text>
</comment>
<dbReference type="FunFam" id="3.20.20.80:FF:000115">
    <property type="entry name" value="Beta-galactosidase"/>
    <property type="match status" value="1"/>
</dbReference>
<dbReference type="GO" id="GO:0005975">
    <property type="term" value="P:carbohydrate metabolic process"/>
    <property type="evidence" value="ECO:0007669"/>
    <property type="project" value="InterPro"/>
</dbReference>
<feature type="non-terminal residue" evidence="8">
    <location>
        <position position="692"/>
    </location>
</feature>
<comment type="similarity">
    <text evidence="1 4">Belongs to the glycosyl hydrolase 35 family.</text>
</comment>
<evidence type="ECO:0000313" key="9">
    <source>
        <dbReference type="Proteomes" id="UP000478052"/>
    </source>
</evidence>
<dbReference type="OrthoDB" id="1657402at2759"/>
<dbReference type="Gene3D" id="3.20.20.80">
    <property type="entry name" value="Glycosidases"/>
    <property type="match status" value="2"/>
</dbReference>